<accession>A0A450YK06</accession>
<evidence type="ECO:0008006" key="3">
    <source>
        <dbReference type="Google" id="ProtNLM"/>
    </source>
</evidence>
<dbReference type="EMBL" id="CAADFR010000107">
    <property type="protein sequence ID" value="VFK41860.1"/>
    <property type="molecule type" value="Genomic_DNA"/>
</dbReference>
<gene>
    <name evidence="2" type="ORF">BECKSD772E_GA0070983_11057</name>
    <name evidence="1" type="ORF">BECKSD772F_GA0070984_11077</name>
</gene>
<dbReference type="EMBL" id="CAADFU010000105">
    <property type="protein sequence ID" value="VFK47767.1"/>
    <property type="molecule type" value="Genomic_DNA"/>
</dbReference>
<evidence type="ECO:0000313" key="2">
    <source>
        <dbReference type="EMBL" id="VFK47767.1"/>
    </source>
</evidence>
<proteinExistence type="predicted"/>
<organism evidence="1">
    <name type="scientific">Candidatus Kentrum sp. SD</name>
    <dbReference type="NCBI Taxonomy" id="2126332"/>
    <lineage>
        <taxon>Bacteria</taxon>
        <taxon>Pseudomonadati</taxon>
        <taxon>Pseudomonadota</taxon>
        <taxon>Gammaproteobacteria</taxon>
        <taxon>Candidatus Kentrum</taxon>
    </lineage>
</organism>
<name>A0A450YK06_9GAMM</name>
<protein>
    <recommendedName>
        <fullName evidence="3">DNA-binding protein</fullName>
    </recommendedName>
</protein>
<reference evidence="1" key="1">
    <citation type="submission" date="2019-02" db="EMBL/GenBank/DDBJ databases">
        <authorList>
            <person name="Gruber-Vodicka R. H."/>
            <person name="Seah K. B. B."/>
        </authorList>
    </citation>
    <scope>NUCLEOTIDE SEQUENCE</scope>
    <source>
        <strain evidence="2">BECK_S1320</strain>
        <strain evidence="1">BECK_S1321</strain>
    </source>
</reference>
<sequence>MKTMLLEIDDSLYGHLMACIEQLPAGQARVLEEKEKAEGSSALPVEEAATYVLTKNAELYERLS</sequence>
<dbReference type="AlphaFoldDB" id="A0A450YK06"/>
<evidence type="ECO:0000313" key="1">
    <source>
        <dbReference type="EMBL" id="VFK41860.1"/>
    </source>
</evidence>